<sequence>MQQRSSQPEIFNYCPYDGYKFTTTDTSCLLCKRVRGNMTKQIDPPKKAAKKWSKVLYEQRGHEDNYFDETFLSSLVQKNNRSNIQLREVIEKTLDVTWAINLVAIFLLIFHYMKSSILSEGVLISVVFISSMVCTFLYIIISKNIIKTQTIFKNIKRTLFLVCALFFLSPIMKTVNETYADNTTYALSIGLIIFHLIFKDYSAENTCSVKDWNCNSSTLAAYAFSSFLGSRLNNDFQVFTLLFSFLILFFYSSFFKKEVKDFSTTLYKSWNFISSVILFFMILNVSKILGFLFLLGQIFITFICPMWLIWLYQYKRTFHGPWDLPEGIQVKD</sequence>
<name>Q23H33_TETTS</name>
<evidence type="ECO:0000256" key="5">
    <source>
        <dbReference type="ARBA" id="ARBA00022692"/>
    </source>
</evidence>
<organism evidence="9 10">
    <name type="scientific">Tetrahymena thermophila (strain SB210)</name>
    <dbReference type="NCBI Taxonomy" id="312017"/>
    <lineage>
        <taxon>Eukaryota</taxon>
        <taxon>Sar</taxon>
        <taxon>Alveolata</taxon>
        <taxon>Ciliophora</taxon>
        <taxon>Intramacronucleata</taxon>
        <taxon>Oligohymenophorea</taxon>
        <taxon>Hymenostomatida</taxon>
        <taxon>Tetrahymenina</taxon>
        <taxon>Tetrahymenidae</taxon>
        <taxon>Tetrahymena</taxon>
    </lineage>
</organism>
<dbReference type="STRING" id="312017.Q23H33"/>
<reference evidence="10" key="1">
    <citation type="journal article" date="2006" name="PLoS Biol.">
        <title>Macronuclear genome sequence of the ciliate Tetrahymena thermophila, a model eukaryote.</title>
        <authorList>
            <person name="Eisen J.A."/>
            <person name="Coyne R.S."/>
            <person name="Wu M."/>
            <person name="Wu D."/>
            <person name="Thiagarajan M."/>
            <person name="Wortman J.R."/>
            <person name="Badger J.H."/>
            <person name="Ren Q."/>
            <person name="Amedeo P."/>
            <person name="Jones K.M."/>
            <person name="Tallon L.J."/>
            <person name="Delcher A.L."/>
            <person name="Salzberg S.L."/>
            <person name="Silva J.C."/>
            <person name="Haas B.J."/>
            <person name="Majoros W.H."/>
            <person name="Farzad M."/>
            <person name="Carlton J.M."/>
            <person name="Smith R.K. Jr."/>
            <person name="Garg J."/>
            <person name="Pearlman R.E."/>
            <person name="Karrer K.M."/>
            <person name="Sun L."/>
            <person name="Manning G."/>
            <person name="Elde N.C."/>
            <person name="Turkewitz A.P."/>
            <person name="Asai D.J."/>
            <person name="Wilkes D.E."/>
            <person name="Wang Y."/>
            <person name="Cai H."/>
            <person name="Collins K."/>
            <person name="Stewart B.A."/>
            <person name="Lee S.R."/>
            <person name="Wilamowska K."/>
            <person name="Weinberg Z."/>
            <person name="Ruzzo W.L."/>
            <person name="Wloga D."/>
            <person name="Gaertig J."/>
            <person name="Frankel J."/>
            <person name="Tsao C.-C."/>
            <person name="Gorovsky M.A."/>
            <person name="Keeling P.J."/>
            <person name="Waller R.F."/>
            <person name="Patron N.J."/>
            <person name="Cherry J.M."/>
            <person name="Stover N.A."/>
            <person name="Krieger C.J."/>
            <person name="del Toro C."/>
            <person name="Ryder H.F."/>
            <person name="Williamson S.C."/>
            <person name="Barbeau R.A."/>
            <person name="Hamilton E.P."/>
            <person name="Orias E."/>
        </authorList>
    </citation>
    <scope>NUCLEOTIDE SEQUENCE [LARGE SCALE GENOMIC DNA]</scope>
    <source>
        <strain evidence="10">SB210</strain>
    </source>
</reference>
<evidence type="ECO:0000256" key="8">
    <source>
        <dbReference type="SAM" id="Phobius"/>
    </source>
</evidence>
<dbReference type="PANTHER" id="PTHR12982">
    <property type="entry name" value="PHOSPHATIDYLINOSITOL GLYCAN, CLASS C"/>
    <property type="match status" value="1"/>
</dbReference>
<dbReference type="GeneID" id="7846536"/>
<evidence type="ECO:0000256" key="2">
    <source>
        <dbReference type="ARBA" id="ARBA00004687"/>
    </source>
</evidence>
<dbReference type="FunCoup" id="Q23H33">
    <property type="interactions" value="364"/>
</dbReference>
<gene>
    <name evidence="9" type="ORF">TTHERM_00877090</name>
</gene>
<dbReference type="AlphaFoldDB" id="Q23H33"/>
<dbReference type="GO" id="GO:0000506">
    <property type="term" value="C:glycosylphosphatidylinositol-N-acetylglucosaminyltransferase (GPI-GnT) complex"/>
    <property type="evidence" value="ECO:0007669"/>
    <property type="project" value="TreeGrafter"/>
</dbReference>
<evidence type="ECO:0000256" key="1">
    <source>
        <dbReference type="ARBA" id="ARBA00004141"/>
    </source>
</evidence>
<dbReference type="GO" id="GO:0006506">
    <property type="term" value="P:GPI anchor biosynthetic process"/>
    <property type="evidence" value="ECO:0007669"/>
    <property type="project" value="UniProtKB-UniPathway"/>
</dbReference>
<dbReference type="HOGENOM" id="CLU_958073_0_0_1"/>
<comment type="subcellular location">
    <subcellularLocation>
        <location evidence="1">Membrane</location>
        <topology evidence="1">Multi-pass membrane protein</topology>
    </subcellularLocation>
</comment>
<comment type="similarity">
    <text evidence="3">Belongs to the PIGC family.</text>
</comment>
<protein>
    <submittedName>
        <fullName evidence="9">Phosphatidylinositol N-acetylglucosaminyltransferase subunit C</fullName>
    </submittedName>
</protein>
<dbReference type="EMBL" id="GG662702">
    <property type="protein sequence ID" value="EAR95814.2"/>
    <property type="molecule type" value="Genomic_DNA"/>
</dbReference>
<feature type="transmembrane region" description="Helical" evidence="8">
    <location>
        <begin position="291"/>
        <end position="312"/>
    </location>
</feature>
<keyword evidence="4" id="KW-0337">GPI-anchor biosynthesis</keyword>
<accession>Q23H33</accession>
<dbReference type="InterPro" id="IPR009450">
    <property type="entry name" value="Plno_GlcNAc_GPI2"/>
</dbReference>
<dbReference type="Pfam" id="PF06432">
    <property type="entry name" value="GPI2"/>
    <property type="match status" value="1"/>
</dbReference>
<feature type="transmembrane region" description="Helical" evidence="8">
    <location>
        <begin position="125"/>
        <end position="146"/>
    </location>
</feature>
<dbReference type="PIRSF" id="PIRSF016104">
    <property type="entry name" value="GPI2"/>
    <property type="match status" value="1"/>
</dbReference>
<dbReference type="GO" id="GO:0016757">
    <property type="term" value="F:glycosyltransferase activity"/>
    <property type="evidence" value="ECO:0007669"/>
    <property type="project" value="UniProtKB-KW"/>
</dbReference>
<evidence type="ECO:0000256" key="3">
    <source>
        <dbReference type="ARBA" id="ARBA00008321"/>
    </source>
</evidence>
<dbReference type="KEGG" id="tet:TTHERM_00877090"/>
<keyword evidence="7 8" id="KW-0472">Membrane</keyword>
<feature type="transmembrane region" description="Helical" evidence="8">
    <location>
        <begin position="266"/>
        <end position="285"/>
    </location>
</feature>
<evidence type="ECO:0000313" key="10">
    <source>
        <dbReference type="Proteomes" id="UP000009168"/>
    </source>
</evidence>
<feature type="transmembrane region" description="Helical" evidence="8">
    <location>
        <begin position="236"/>
        <end position="254"/>
    </location>
</feature>
<evidence type="ECO:0000313" key="9">
    <source>
        <dbReference type="EMBL" id="EAR95814.2"/>
    </source>
</evidence>
<keyword evidence="9" id="KW-0328">Glycosyltransferase</keyword>
<dbReference type="RefSeq" id="XP_001016059.2">
    <property type="nucleotide sequence ID" value="XM_001016059.2"/>
</dbReference>
<evidence type="ECO:0000256" key="4">
    <source>
        <dbReference type="ARBA" id="ARBA00022502"/>
    </source>
</evidence>
<evidence type="ECO:0000256" key="6">
    <source>
        <dbReference type="ARBA" id="ARBA00022989"/>
    </source>
</evidence>
<dbReference type="Proteomes" id="UP000009168">
    <property type="component" value="Unassembled WGS sequence"/>
</dbReference>
<keyword evidence="9" id="KW-0808">Transferase</keyword>
<keyword evidence="10" id="KW-1185">Reference proteome</keyword>
<dbReference type="PANTHER" id="PTHR12982:SF0">
    <property type="entry name" value="PHOSPHATIDYLINOSITOL N-ACETYLGLUCOSAMINYLTRANSFERASE SUBUNIT C"/>
    <property type="match status" value="1"/>
</dbReference>
<evidence type="ECO:0000256" key="7">
    <source>
        <dbReference type="ARBA" id="ARBA00023136"/>
    </source>
</evidence>
<dbReference type="UniPathway" id="UPA00196"/>
<feature type="transmembrane region" description="Helical" evidence="8">
    <location>
        <begin position="158"/>
        <end position="175"/>
    </location>
</feature>
<proteinExistence type="inferred from homology"/>
<dbReference type="InParanoid" id="Q23H33"/>
<comment type="pathway">
    <text evidence="2">Glycolipid biosynthesis; glycosylphosphatidylinositol-anchor biosynthesis.</text>
</comment>
<keyword evidence="6 8" id="KW-1133">Transmembrane helix</keyword>
<feature type="transmembrane region" description="Helical" evidence="8">
    <location>
        <begin position="96"/>
        <end position="113"/>
    </location>
</feature>
<dbReference type="OrthoDB" id="417678at2759"/>
<keyword evidence="5 8" id="KW-0812">Transmembrane</keyword>